<dbReference type="GO" id="GO:0004674">
    <property type="term" value="F:protein serine/threonine kinase activity"/>
    <property type="evidence" value="ECO:0007669"/>
    <property type="project" value="UniProtKB-KW"/>
</dbReference>
<name>E4NJQ2_KITSK</name>
<dbReference type="EMBL" id="AP010968">
    <property type="protein sequence ID" value="BAJ33200.1"/>
    <property type="molecule type" value="Genomic_DNA"/>
</dbReference>
<evidence type="ECO:0000313" key="4">
    <source>
        <dbReference type="Proteomes" id="UP000007076"/>
    </source>
</evidence>
<dbReference type="Pfam" id="PF13581">
    <property type="entry name" value="HATPase_c_2"/>
    <property type="match status" value="1"/>
</dbReference>
<dbReference type="HOGENOM" id="CLU_090336_22_1_11"/>
<dbReference type="eggNOG" id="COG2172">
    <property type="taxonomic scope" value="Bacteria"/>
</dbReference>
<organism evidence="3 4">
    <name type="scientific">Kitasatospora setae (strain ATCC 33774 / DSM 43861 / JCM 3304 / KCC A-0304 / NBRC 14216 / KM-6054)</name>
    <name type="common">Streptomyces setae</name>
    <dbReference type="NCBI Taxonomy" id="452652"/>
    <lineage>
        <taxon>Bacteria</taxon>
        <taxon>Bacillati</taxon>
        <taxon>Actinomycetota</taxon>
        <taxon>Actinomycetes</taxon>
        <taxon>Kitasatosporales</taxon>
        <taxon>Streptomycetaceae</taxon>
        <taxon>Kitasatospora</taxon>
    </lineage>
</organism>
<dbReference type="STRING" id="452652.KSE_74450"/>
<dbReference type="InterPro" id="IPR050267">
    <property type="entry name" value="Anti-sigma-factor_SerPK"/>
</dbReference>
<dbReference type="InterPro" id="IPR036890">
    <property type="entry name" value="HATPase_C_sf"/>
</dbReference>
<sequence>MSAAQARRSVRQSLREAGSCTADTEANALLVASELVTNANRHGGGATAFTARVDTAAPAAAPVLRITVEDADSALPHTTPHALRERARPSGRGWALVLLLTDARTVTPLPGGGKRITVTVRLP</sequence>
<dbReference type="PATRIC" id="fig|452652.3.peg.7490"/>
<proteinExistence type="predicted"/>
<keyword evidence="1" id="KW-0418">Kinase</keyword>
<gene>
    <name evidence="3" type="ordered locus">KSE_74450</name>
</gene>
<reference evidence="3 4" key="1">
    <citation type="journal article" date="2010" name="DNA Res.">
        <title>Genome sequence of Kitasatospora setae NBRC 14216T: an evolutionary snapshot of the family Streptomycetaceae.</title>
        <authorList>
            <person name="Ichikawa N."/>
            <person name="Oguchi A."/>
            <person name="Ikeda H."/>
            <person name="Ishikawa J."/>
            <person name="Kitani S."/>
            <person name="Watanabe Y."/>
            <person name="Nakamura S."/>
            <person name="Katano Y."/>
            <person name="Kishi E."/>
            <person name="Sasagawa M."/>
            <person name="Ankai A."/>
            <person name="Fukui S."/>
            <person name="Hashimoto Y."/>
            <person name="Kamata S."/>
            <person name="Otoguro M."/>
            <person name="Tanikawa S."/>
            <person name="Nihira T."/>
            <person name="Horinouchi S."/>
            <person name="Ohnishi Y."/>
            <person name="Hayakawa M."/>
            <person name="Kuzuyama T."/>
            <person name="Arisawa A."/>
            <person name="Nomoto F."/>
            <person name="Miura H."/>
            <person name="Takahashi Y."/>
            <person name="Fujita N."/>
        </authorList>
    </citation>
    <scope>NUCLEOTIDE SEQUENCE [LARGE SCALE GENOMIC DNA]</scope>
    <source>
        <strain evidence="4">ATCC 33774 / DSM 43861 / JCM 3304 / KCC A-0304 / NBRC 14216 / KM-6054</strain>
    </source>
</reference>
<dbReference type="AlphaFoldDB" id="E4NJQ2"/>
<dbReference type="PANTHER" id="PTHR35526:SF3">
    <property type="entry name" value="ANTI-SIGMA-F FACTOR RSBW"/>
    <property type="match status" value="1"/>
</dbReference>
<dbReference type="RefSeq" id="WP_014140491.1">
    <property type="nucleotide sequence ID" value="NC_016109.1"/>
</dbReference>
<dbReference type="CDD" id="cd16936">
    <property type="entry name" value="HATPase_RsbW-like"/>
    <property type="match status" value="1"/>
</dbReference>
<keyword evidence="1" id="KW-0808">Transferase</keyword>
<protein>
    <recommendedName>
        <fullName evidence="2">Histidine kinase/HSP90-like ATPase domain-containing protein</fullName>
    </recommendedName>
</protein>
<dbReference type="KEGG" id="ksk:KSE_74450"/>
<evidence type="ECO:0000313" key="3">
    <source>
        <dbReference type="EMBL" id="BAJ33200.1"/>
    </source>
</evidence>
<keyword evidence="1" id="KW-0723">Serine/threonine-protein kinase</keyword>
<feature type="domain" description="Histidine kinase/HSP90-like ATPase" evidence="2">
    <location>
        <begin position="3"/>
        <end position="117"/>
    </location>
</feature>
<evidence type="ECO:0000259" key="2">
    <source>
        <dbReference type="Pfam" id="PF13581"/>
    </source>
</evidence>
<dbReference type="Proteomes" id="UP000007076">
    <property type="component" value="Chromosome"/>
</dbReference>
<evidence type="ECO:0000256" key="1">
    <source>
        <dbReference type="ARBA" id="ARBA00022527"/>
    </source>
</evidence>
<dbReference type="Gene3D" id="3.30.565.10">
    <property type="entry name" value="Histidine kinase-like ATPase, C-terminal domain"/>
    <property type="match status" value="1"/>
</dbReference>
<dbReference type="SUPFAM" id="SSF55874">
    <property type="entry name" value="ATPase domain of HSP90 chaperone/DNA topoisomerase II/histidine kinase"/>
    <property type="match status" value="1"/>
</dbReference>
<dbReference type="InterPro" id="IPR003594">
    <property type="entry name" value="HATPase_dom"/>
</dbReference>
<dbReference type="PANTHER" id="PTHR35526">
    <property type="entry name" value="ANTI-SIGMA-F FACTOR RSBW-RELATED"/>
    <property type="match status" value="1"/>
</dbReference>
<accession>E4NJQ2</accession>
<keyword evidence="4" id="KW-1185">Reference proteome</keyword>